<dbReference type="Gene3D" id="3.40.50.1000">
    <property type="entry name" value="HAD superfamily/HAD-like"/>
    <property type="match status" value="1"/>
</dbReference>
<evidence type="ECO:0008006" key="3">
    <source>
        <dbReference type="Google" id="ProtNLM"/>
    </source>
</evidence>
<accession>A0A109K047</accession>
<dbReference type="RefSeq" id="WP_066503984.1">
    <property type="nucleotide sequence ID" value="NZ_LNCU01000039.1"/>
</dbReference>
<name>A0A109K047_9BRAD</name>
<evidence type="ECO:0000313" key="1">
    <source>
        <dbReference type="EMBL" id="KWV58233.1"/>
    </source>
</evidence>
<proteinExistence type="predicted"/>
<dbReference type="AlphaFoldDB" id="A0A109K047"/>
<comment type="caution">
    <text evidence="1">The sequence shown here is derived from an EMBL/GenBank/DDBJ whole genome shotgun (WGS) entry which is preliminary data.</text>
</comment>
<keyword evidence="2" id="KW-1185">Reference proteome</keyword>
<dbReference type="InterPro" id="IPR023214">
    <property type="entry name" value="HAD_sf"/>
</dbReference>
<reference evidence="1 2" key="1">
    <citation type="submission" date="2015-11" db="EMBL/GenBank/DDBJ databases">
        <title>Draft Genome Sequence of the Strain BR 10303 (Bradyrhizobium sp.) isolated from nodules of Centrolobium paraense.</title>
        <authorList>
            <person name="Zelli J.E."/>
            <person name="Simoes-Araujo J.L."/>
            <person name="Barauna A.C."/>
            <person name="Silva K."/>
        </authorList>
    </citation>
    <scope>NUCLEOTIDE SEQUENCE [LARGE SCALE GENOMIC DNA]</scope>
    <source>
        <strain evidence="1 2">BR 10303</strain>
    </source>
</reference>
<dbReference type="EMBL" id="LNCU01000039">
    <property type="protein sequence ID" value="KWV58233.1"/>
    <property type="molecule type" value="Genomic_DNA"/>
</dbReference>
<dbReference type="Proteomes" id="UP000057737">
    <property type="component" value="Unassembled WGS sequence"/>
</dbReference>
<dbReference type="SUPFAM" id="SSF56784">
    <property type="entry name" value="HAD-like"/>
    <property type="match status" value="1"/>
</dbReference>
<gene>
    <name evidence="1" type="ORF">AS156_36165</name>
</gene>
<sequence>MKAHLFTDADNTLWDTDRVFAAAQLDMLRQIERLTGRNAPQDEDQGLAFLRDLDQKIAATHPDHLRYPAALLAQGLSMVLQGRDVEETVALISGPEVRPDNIFESAQSRFLEAIQSLPMLRTGVREGLIAISKAGVPVTIVTEEKTERCRRFISGHSLEHLIGDVVSVRKTSQVYLDLKRDVGSARCFMVGDQVDRDILAAAAAGFSTFYFPGGFAPYWNADLDMGEAKRIDRYDAIVPDILAETRRPFPPLK</sequence>
<protein>
    <recommendedName>
        <fullName evidence="3">HAD family hydrolase</fullName>
    </recommendedName>
</protein>
<evidence type="ECO:0000313" key="2">
    <source>
        <dbReference type="Proteomes" id="UP000057737"/>
    </source>
</evidence>
<dbReference type="Pfam" id="PF00702">
    <property type="entry name" value="Hydrolase"/>
    <property type="match status" value="1"/>
</dbReference>
<dbReference type="InterPro" id="IPR036412">
    <property type="entry name" value="HAD-like_sf"/>
</dbReference>
<organism evidence="1 2">
    <name type="scientific">Bradyrhizobium macuxiense</name>
    <dbReference type="NCBI Taxonomy" id="1755647"/>
    <lineage>
        <taxon>Bacteria</taxon>
        <taxon>Pseudomonadati</taxon>
        <taxon>Pseudomonadota</taxon>
        <taxon>Alphaproteobacteria</taxon>
        <taxon>Hyphomicrobiales</taxon>
        <taxon>Nitrobacteraceae</taxon>
        <taxon>Bradyrhizobium</taxon>
    </lineage>
</organism>